<keyword evidence="5" id="KW-0547">Nucleotide-binding</keyword>
<evidence type="ECO:0000259" key="11">
    <source>
        <dbReference type="PROSITE" id="PS50893"/>
    </source>
</evidence>
<comment type="subcellular location">
    <subcellularLocation>
        <location evidence="1">Membrane</location>
        <topology evidence="1">Multi-pass membrane protein</topology>
    </subcellularLocation>
</comment>
<keyword evidence="3" id="KW-0813">Transport</keyword>
<feature type="transmembrane region" description="Helical" evidence="10">
    <location>
        <begin position="562"/>
        <end position="584"/>
    </location>
</feature>
<evidence type="ECO:0000256" key="3">
    <source>
        <dbReference type="ARBA" id="ARBA00022448"/>
    </source>
</evidence>
<dbReference type="Pfam" id="PF14510">
    <property type="entry name" value="ABC_trans_N"/>
    <property type="match status" value="1"/>
</dbReference>
<dbReference type="PROSITE" id="PS50893">
    <property type="entry name" value="ABC_TRANSPORTER_2"/>
    <property type="match status" value="2"/>
</dbReference>
<dbReference type="GO" id="GO:0016020">
    <property type="term" value="C:membrane"/>
    <property type="evidence" value="ECO:0007669"/>
    <property type="project" value="UniProtKB-SubCell"/>
</dbReference>
<dbReference type="CDD" id="cd03232">
    <property type="entry name" value="ABCG_PDR_domain2"/>
    <property type="match status" value="1"/>
</dbReference>
<feature type="transmembrane region" description="Helical" evidence="10">
    <location>
        <begin position="775"/>
        <end position="796"/>
    </location>
</feature>
<reference evidence="12 13" key="1">
    <citation type="submission" date="2016-03" db="EMBL/GenBank/DDBJ databases">
        <authorList>
            <person name="Ploux O."/>
        </authorList>
    </citation>
    <scope>NUCLEOTIDE SEQUENCE [LARGE SCALE GENOMIC DNA]</scope>
    <source>
        <strain evidence="12 13">UAMH 11012</strain>
    </source>
</reference>
<evidence type="ECO:0000256" key="10">
    <source>
        <dbReference type="SAM" id="Phobius"/>
    </source>
</evidence>
<keyword evidence="6" id="KW-0067">ATP-binding</keyword>
<dbReference type="InterPro" id="IPR013525">
    <property type="entry name" value="ABC2_TM"/>
</dbReference>
<dbReference type="InterPro" id="IPR027417">
    <property type="entry name" value="P-loop_NTPase"/>
</dbReference>
<evidence type="ECO:0000256" key="2">
    <source>
        <dbReference type="ARBA" id="ARBA00006012"/>
    </source>
</evidence>
<feature type="transmembrane region" description="Helical" evidence="10">
    <location>
        <begin position="1376"/>
        <end position="1395"/>
    </location>
</feature>
<evidence type="ECO:0000256" key="9">
    <source>
        <dbReference type="SAM" id="MobiDB-lite"/>
    </source>
</evidence>
<dbReference type="SMART" id="SM00382">
    <property type="entry name" value="AAA"/>
    <property type="match status" value="2"/>
</dbReference>
<dbReference type="SUPFAM" id="SSF52540">
    <property type="entry name" value="P-loop containing nucleoside triphosphate hydrolases"/>
    <property type="match status" value="2"/>
</dbReference>
<keyword evidence="8 10" id="KW-0472">Membrane</keyword>
<gene>
    <name evidence="12" type="ORF">PAC_17385</name>
</gene>
<dbReference type="InterPro" id="IPR010929">
    <property type="entry name" value="PDR_CDR_ABC"/>
</dbReference>
<feature type="region of interest" description="Disordered" evidence="9">
    <location>
        <begin position="1"/>
        <end position="47"/>
    </location>
</feature>
<comment type="similarity">
    <text evidence="2">Belongs to the ABC transporter superfamily. ABCG family. PDR (TC 3.A.1.205) subfamily.</text>
</comment>
<dbReference type="OrthoDB" id="245989at2759"/>
<keyword evidence="7 10" id="KW-1133">Transmembrane helix</keyword>
<evidence type="ECO:0000313" key="13">
    <source>
        <dbReference type="Proteomes" id="UP000184330"/>
    </source>
</evidence>
<dbReference type="Pfam" id="PF06422">
    <property type="entry name" value="PDR_CDR"/>
    <property type="match status" value="1"/>
</dbReference>
<dbReference type="GO" id="GO:0016887">
    <property type="term" value="F:ATP hydrolysis activity"/>
    <property type="evidence" value="ECO:0007669"/>
    <property type="project" value="InterPro"/>
</dbReference>
<feature type="transmembrane region" description="Helical" evidence="10">
    <location>
        <begin position="1473"/>
        <end position="1493"/>
    </location>
</feature>
<dbReference type="EMBL" id="FJOG01000044">
    <property type="protein sequence ID" value="CZR67486.1"/>
    <property type="molecule type" value="Genomic_DNA"/>
</dbReference>
<evidence type="ECO:0000256" key="7">
    <source>
        <dbReference type="ARBA" id="ARBA00022989"/>
    </source>
</evidence>
<feature type="compositionally biased region" description="Basic and acidic residues" evidence="9">
    <location>
        <begin position="1"/>
        <end position="14"/>
    </location>
</feature>
<protein>
    <submittedName>
        <fullName evidence="12">Probable ABC transporter CDR4</fullName>
    </submittedName>
</protein>
<feature type="transmembrane region" description="Helical" evidence="10">
    <location>
        <begin position="528"/>
        <end position="550"/>
    </location>
</feature>
<keyword evidence="13" id="KW-1185">Reference proteome</keyword>
<dbReference type="GO" id="GO:0140359">
    <property type="term" value="F:ABC-type transporter activity"/>
    <property type="evidence" value="ECO:0007669"/>
    <property type="project" value="InterPro"/>
</dbReference>
<evidence type="ECO:0000256" key="5">
    <source>
        <dbReference type="ARBA" id="ARBA00022741"/>
    </source>
</evidence>
<dbReference type="InterPro" id="IPR003593">
    <property type="entry name" value="AAA+_ATPase"/>
</dbReference>
<dbReference type="Gene3D" id="3.40.50.300">
    <property type="entry name" value="P-loop containing nucleotide triphosphate hydrolases"/>
    <property type="match status" value="2"/>
</dbReference>
<dbReference type="FunFam" id="3.40.50.300:FF:000054">
    <property type="entry name" value="ABC multidrug transporter atrF"/>
    <property type="match status" value="1"/>
</dbReference>
<feature type="domain" description="ABC transporter" evidence="11">
    <location>
        <begin position="164"/>
        <end position="417"/>
    </location>
</feature>
<feature type="transmembrane region" description="Helical" evidence="10">
    <location>
        <begin position="1200"/>
        <end position="1220"/>
    </location>
</feature>
<dbReference type="Pfam" id="PF00005">
    <property type="entry name" value="ABC_tran"/>
    <property type="match status" value="2"/>
</dbReference>
<organism evidence="12 13">
    <name type="scientific">Phialocephala subalpina</name>
    <dbReference type="NCBI Taxonomy" id="576137"/>
    <lineage>
        <taxon>Eukaryota</taxon>
        <taxon>Fungi</taxon>
        <taxon>Dikarya</taxon>
        <taxon>Ascomycota</taxon>
        <taxon>Pezizomycotina</taxon>
        <taxon>Leotiomycetes</taxon>
        <taxon>Helotiales</taxon>
        <taxon>Mollisiaceae</taxon>
        <taxon>Phialocephala</taxon>
        <taxon>Phialocephala fortinii species complex</taxon>
    </lineage>
</organism>
<feature type="transmembrane region" description="Helical" evidence="10">
    <location>
        <begin position="640"/>
        <end position="661"/>
    </location>
</feature>
<proteinExistence type="inferred from homology"/>
<dbReference type="PANTHER" id="PTHR19241">
    <property type="entry name" value="ATP-BINDING CASSETTE TRANSPORTER"/>
    <property type="match status" value="1"/>
</dbReference>
<dbReference type="GO" id="GO:0005524">
    <property type="term" value="F:ATP binding"/>
    <property type="evidence" value="ECO:0007669"/>
    <property type="project" value="UniProtKB-KW"/>
</dbReference>
<dbReference type="Pfam" id="PF19055">
    <property type="entry name" value="ABC2_membrane_7"/>
    <property type="match status" value="1"/>
</dbReference>
<sequence length="1517" mass="170062">MDERLSGAEAKHDIPPMSSVEKQLLDDDEDKGHYVKDEPNSPLSGISAKLSMRRPTMELPRETEQRIHTLARVFSNMSTAINTRTTNINSTTNVNPFHDAHNPMLDPSSPHFSAEHWAKAYLSAVARDPDRFPQRTAGVSYRDLDVFGFGSRTDYQKDVLNVWLHAADLIRGAFRHKERIPILTDFDGLVKSGEMCLVLGRPGSGVSTLLKTIAAKTDGLWVSEQAQFNYQGVTRDYMASHFRGEMIYQAETDVHFPHLTVGQTLMFASLARTPKNRLEGVSRDRYAEHMRDVVMAVFGLSHTVDTKIGNDYIRGVSGGERKRVSIAEVLLSQSQIQCWDNSTRGLDSATALQFVKTLRLAGNMTGSTALIAAYQASQDMYDIFDKVAVLYEGRQIYFGPQEHAKQYFVNMGYICPPRQTTADFLTSLTNPSERVVAAGWETQVPRTADEFAQRWAMSEYKMRLLQEIDDFERQYELSDTHLEKFKTSRRAQQASSTRSKSPYTISVPMQVKICIIRGFQRLLGDKTFTSVTIAGNVVISLVLGSIFLNLPDSTASFYGRGALLFVVVLFNALTSALEILPMYATRPIVEKHVSFALYHPFSEAIASMICEFPSKVVCALAFNIPLYFMADLRREAGPIFVYLLFAFTCTLTMSMIFRTIAQLSRTLSQAMAPIALFIIGLIIYTGFVLPIHSMKGWLRWINYLNPVAYAFEALMANEFHNRDFPCAQFIPAGSTYLNATGTERSCLVAGGTPGSDFINGDAYIKGVYKYEYSHLWRNFGILIVFIFFFSFVYLLAAEKVFFEISKGEVLIFRRGHKSIAKTTPSRDEESQGTYPNDNPPTTSSTRASLSGETLGIQRQTAVFHWKDLCYQVNIKGKPRVILDHVNGWVKPGTLTALMGATGAGKTSLLNALADRADVGVISGDVLTNGHPRSNSFQRDTGYVQQQDVHLPTSTVREALLFSAFLRQPAHVSKKEKANYVEEVIRLLEMEDYSDAVVGVPGEGLNVEQRKRLTIGVELAAKPGLLLFLDEPTSGLDSQTAWEIAMLIRKLANNGQAILCTIHQPSGILFQQFDRLLLLAKGGRTVYFGDIGPDAKQMINYFERHGAKSCEPQQNPAEWMLEVIGAAPGVTADRDWTQTWRESSEFTSVIQTLHDMQQQLPTMNPQDETQHSSQSFASSFHFQLYMCLKRAFEQYWRDPSYIYAKLGLCFATSLFLGLSFFKEPLSQQGLQNQMFSFFMLLMIQVFMAYQAMPNFVTQRLLYEARERPSKTYSWGAFMLANILVEIPWASLAAVIIFLCMYYPIGMYHNAEWTDAVTSRGGLMFLLVWTFMMFGSTFTNMVVAGVETAEVGAIIAVLLFAFSLIFCGVLVTKDDLPGFWIFMYRVSPFTYLLSAFLSTGLANAPVTCATAELVTITPFANQTCAQYMAPYMQLAGGMLLNPDAAADCLYCSIAQTDAFLASIGSEFSQRWRNFGIMWAYVLFNAAAAVALYWLARVPKGWSIGRLFRKLMPKVVEEVH</sequence>
<keyword evidence="4 10" id="KW-0812">Transmembrane</keyword>
<dbReference type="CDD" id="cd03233">
    <property type="entry name" value="ABCG_PDR_domain1"/>
    <property type="match status" value="1"/>
</dbReference>
<feature type="compositionally biased region" description="Basic and acidic residues" evidence="9">
    <location>
        <begin position="30"/>
        <end position="39"/>
    </location>
</feature>
<dbReference type="PROSITE" id="PS00211">
    <property type="entry name" value="ABC_TRANSPORTER_1"/>
    <property type="match status" value="1"/>
</dbReference>
<dbReference type="Proteomes" id="UP000184330">
    <property type="component" value="Unassembled WGS sequence"/>
</dbReference>
<evidence type="ECO:0000256" key="6">
    <source>
        <dbReference type="ARBA" id="ARBA00022840"/>
    </source>
</evidence>
<feature type="transmembrane region" description="Helical" evidence="10">
    <location>
        <begin position="1349"/>
        <end position="1369"/>
    </location>
</feature>
<feature type="region of interest" description="Disordered" evidence="9">
    <location>
        <begin position="821"/>
        <end position="849"/>
    </location>
</feature>
<dbReference type="InterPro" id="IPR017871">
    <property type="entry name" value="ABC_transporter-like_CS"/>
</dbReference>
<feature type="compositionally biased region" description="Polar residues" evidence="9">
    <location>
        <begin position="831"/>
        <end position="849"/>
    </location>
</feature>
<dbReference type="Pfam" id="PF01061">
    <property type="entry name" value="ABC2_membrane"/>
    <property type="match status" value="2"/>
</dbReference>
<feature type="transmembrane region" description="Helical" evidence="10">
    <location>
        <begin position="604"/>
        <end position="628"/>
    </location>
</feature>
<evidence type="ECO:0000256" key="4">
    <source>
        <dbReference type="ARBA" id="ARBA00022692"/>
    </source>
</evidence>
<evidence type="ECO:0000256" key="1">
    <source>
        <dbReference type="ARBA" id="ARBA00004141"/>
    </source>
</evidence>
<dbReference type="InterPro" id="IPR034003">
    <property type="entry name" value="ABCG_PDR_2"/>
</dbReference>
<name>A0A1L7XR12_9HELO</name>
<dbReference type="InterPro" id="IPR034001">
    <property type="entry name" value="ABCG_PDR_1"/>
</dbReference>
<dbReference type="InterPro" id="IPR029481">
    <property type="entry name" value="ABC_trans_N"/>
</dbReference>
<feature type="transmembrane region" description="Helical" evidence="10">
    <location>
        <begin position="1232"/>
        <end position="1251"/>
    </location>
</feature>
<feature type="transmembrane region" description="Helical" evidence="10">
    <location>
        <begin position="667"/>
        <end position="689"/>
    </location>
</feature>
<accession>A0A1L7XR12</accession>
<feature type="domain" description="ABC transporter" evidence="11">
    <location>
        <begin position="863"/>
        <end position="1106"/>
    </location>
</feature>
<dbReference type="InterPro" id="IPR043926">
    <property type="entry name" value="ABCG_dom"/>
</dbReference>
<evidence type="ECO:0000256" key="8">
    <source>
        <dbReference type="ARBA" id="ARBA00023136"/>
    </source>
</evidence>
<feature type="transmembrane region" description="Helical" evidence="10">
    <location>
        <begin position="1321"/>
        <end position="1343"/>
    </location>
</feature>
<feature type="transmembrane region" description="Helical" evidence="10">
    <location>
        <begin position="1271"/>
        <end position="1300"/>
    </location>
</feature>
<evidence type="ECO:0000313" key="12">
    <source>
        <dbReference type="EMBL" id="CZR67486.1"/>
    </source>
</evidence>
<dbReference type="STRING" id="576137.A0A1L7XR12"/>
<dbReference type="InterPro" id="IPR003439">
    <property type="entry name" value="ABC_transporter-like_ATP-bd"/>
</dbReference>